<evidence type="ECO:0000256" key="1">
    <source>
        <dbReference type="SAM" id="MobiDB-lite"/>
    </source>
</evidence>
<sequence length="507" mass="56127">MDNESLNLISSDYDEYNDYNDYNEEVSYIQPSLIYNPGGPPGASPYAHSALLYPINQYPNHFIHSVRATPIGPQLSGTDLHQTNMQDSVTSNTPATPIQNRYTSWRPNGLHSSPLVATSSLHAQASTKRHFMTPDGGSKSKKRKYSFDGVFLPSMNENTETTGLHTQFSEPSAFGYSASKKTISAEGSTTILEGSTSNHEGKAIDDEGKSADGKVYGAIKNEYAGSSKASGATNDLSTTFEGPDQDSNMNLIILETRDPSLRATPVDYTITIPSYIKSKAGKYTAVAFKKAYPTSSEKWANDELLAKYADSLRVKPLLRNDKGIPGTDEEKQALAKKIYDAIVDFRHFYGATSGAVERLIMGGFPASYIQKRSIDVVDELVKYHNEGLIVLDYVDPNISNHTGKPLRTNERNDTCEERIKNMLESLRFCKSIAIDVLLGRESLATALILAPKGRLVAKLTYKESNDGRKYHKKELERVAKEVGEQWKENTRAEAEEKEDIQEEDSEG</sequence>
<gene>
    <name evidence="2" type="ORF">PV09_03855</name>
</gene>
<evidence type="ECO:0000313" key="2">
    <source>
        <dbReference type="EMBL" id="KIW05336.1"/>
    </source>
</evidence>
<name>A0A0D1XRL8_9PEZI</name>
<dbReference type="VEuPathDB" id="FungiDB:PV09_03855"/>
<organism evidence="2 3">
    <name type="scientific">Verruconis gallopava</name>
    <dbReference type="NCBI Taxonomy" id="253628"/>
    <lineage>
        <taxon>Eukaryota</taxon>
        <taxon>Fungi</taxon>
        <taxon>Dikarya</taxon>
        <taxon>Ascomycota</taxon>
        <taxon>Pezizomycotina</taxon>
        <taxon>Dothideomycetes</taxon>
        <taxon>Pleosporomycetidae</taxon>
        <taxon>Venturiales</taxon>
        <taxon>Sympoventuriaceae</taxon>
        <taxon>Verruconis</taxon>
    </lineage>
</organism>
<dbReference type="HOGENOM" id="CLU_537708_0_0_1"/>
<reference evidence="2 3" key="1">
    <citation type="submission" date="2015-01" db="EMBL/GenBank/DDBJ databases">
        <title>The Genome Sequence of Ochroconis gallopava CBS43764.</title>
        <authorList>
            <consortium name="The Broad Institute Genomics Platform"/>
            <person name="Cuomo C."/>
            <person name="de Hoog S."/>
            <person name="Gorbushina A."/>
            <person name="Stielow B."/>
            <person name="Teixiera M."/>
            <person name="Abouelleil A."/>
            <person name="Chapman S.B."/>
            <person name="Priest M."/>
            <person name="Young S.K."/>
            <person name="Wortman J."/>
            <person name="Nusbaum C."/>
            <person name="Birren B."/>
        </authorList>
    </citation>
    <scope>NUCLEOTIDE SEQUENCE [LARGE SCALE GENOMIC DNA]</scope>
    <source>
        <strain evidence="2 3">CBS 43764</strain>
    </source>
</reference>
<dbReference type="AlphaFoldDB" id="A0A0D1XRL8"/>
<dbReference type="Proteomes" id="UP000053259">
    <property type="component" value="Unassembled WGS sequence"/>
</dbReference>
<accession>A0A0D1XRL8</accession>
<feature type="compositionally biased region" description="Acidic residues" evidence="1">
    <location>
        <begin position="495"/>
        <end position="507"/>
    </location>
</feature>
<evidence type="ECO:0000313" key="3">
    <source>
        <dbReference type="Proteomes" id="UP000053259"/>
    </source>
</evidence>
<proteinExistence type="predicted"/>
<protein>
    <submittedName>
        <fullName evidence="2">Uncharacterized protein</fullName>
    </submittedName>
</protein>
<dbReference type="InParanoid" id="A0A0D1XRL8"/>
<dbReference type="RefSeq" id="XP_016215205.1">
    <property type="nucleotide sequence ID" value="XM_016357116.1"/>
</dbReference>
<dbReference type="GeneID" id="27311828"/>
<dbReference type="EMBL" id="KN847538">
    <property type="protein sequence ID" value="KIW05336.1"/>
    <property type="molecule type" value="Genomic_DNA"/>
</dbReference>
<keyword evidence="3" id="KW-1185">Reference proteome</keyword>
<feature type="region of interest" description="Disordered" evidence="1">
    <location>
        <begin position="481"/>
        <end position="507"/>
    </location>
</feature>
<feature type="compositionally biased region" description="Basic and acidic residues" evidence="1">
    <location>
        <begin position="481"/>
        <end position="494"/>
    </location>
</feature>